<evidence type="ECO:0000313" key="3">
    <source>
        <dbReference type="Proteomes" id="UP000053927"/>
    </source>
</evidence>
<feature type="compositionally biased region" description="Polar residues" evidence="1">
    <location>
        <begin position="10"/>
        <end position="19"/>
    </location>
</feature>
<dbReference type="AlphaFoldDB" id="R7RWP8"/>
<protein>
    <recommendedName>
        <fullName evidence="4">F-box domain-containing protein</fullName>
    </recommendedName>
</protein>
<dbReference type="RefSeq" id="XP_007311692.1">
    <property type="nucleotide sequence ID" value="XM_007311630.1"/>
</dbReference>
<dbReference type="GeneID" id="18802466"/>
<dbReference type="EMBL" id="JH687407">
    <property type="protein sequence ID" value="EIM79245.1"/>
    <property type="molecule type" value="Genomic_DNA"/>
</dbReference>
<proteinExistence type="predicted"/>
<evidence type="ECO:0008006" key="4">
    <source>
        <dbReference type="Google" id="ProtNLM"/>
    </source>
</evidence>
<gene>
    <name evidence="2" type="ORF">STEHIDRAFT_163902</name>
</gene>
<feature type="region of interest" description="Disordered" evidence="1">
    <location>
        <begin position="1"/>
        <end position="21"/>
    </location>
</feature>
<name>R7RWP8_STEHR</name>
<evidence type="ECO:0000313" key="2">
    <source>
        <dbReference type="EMBL" id="EIM79245.1"/>
    </source>
</evidence>
<evidence type="ECO:0000256" key="1">
    <source>
        <dbReference type="SAM" id="MobiDB-lite"/>
    </source>
</evidence>
<dbReference type="KEGG" id="shs:STEHIDRAFT_163902"/>
<organism evidence="2 3">
    <name type="scientific">Stereum hirsutum (strain FP-91666)</name>
    <name type="common">White-rot fungus</name>
    <dbReference type="NCBI Taxonomy" id="721885"/>
    <lineage>
        <taxon>Eukaryota</taxon>
        <taxon>Fungi</taxon>
        <taxon>Dikarya</taxon>
        <taxon>Basidiomycota</taxon>
        <taxon>Agaricomycotina</taxon>
        <taxon>Agaricomycetes</taxon>
        <taxon>Russulales</taxon>
        <taxon>Stereaceae</taxon>
        <taxon>Stereum</taxon>
    </lineage>
</organism>
<sequence length="486" mass="53928">MSLPPYDSESAPSKPSGSALSRVPPELLAEFFLYSVRDALVKPRCDDTPLNIAAASREWRAVALSTPNLWARFSMVVKPEGKTDDQLKNFLPLLEMWLKRSQSAPLSFTLSFIPAEDDPERGIATVFYPLIRTLQLHSKCWVDVELHTPDIDYVPSPRIYMIDTDHPLLERLTLSSCLANDVALSLSPGNAPRLSSTTLPTPALLSCLLPWAQITTLHIRDIDTSPDYVHDIVHVLSHFSCLRVLHIQADLEIVFLDDAVPTRITLPYLTHFRIAINVEMILDALLAALDTPALNTLSFYGCSHATWSPSIATFVERHSQSAPSSIETVEVGFEGPPYDMVQSIRFWGRFSRPGPGPKCVGLHLDEGNTVTIQALSEYSRSMWVLGDRSGPVLEEVVLSFEMGYAYLHPDTFIKTVRQLTVLVDGERRGYVPQGDDAGLGNEDGRTGAAFFPCARMGRLIRMALASLVERGVELTFERAEKGCMFA</sequence>
<keyword evidence="3" id="KW-1185">Reference proteome</keyword>
<dbReference type="OrthoDB" id="2269034at2759"/>
<reference evidence="3" key="1">
    <citation type="journal article" date="2012" name="Science">
        <title>The Paleozoic origin of enzymatic lignin decomposition reconstructed from 31 fungal genomes.</title>
        <authorList>
            <person name="Floudas D."/>
            <person name="Binder M."/>
            <person name="Riley R."/>
            <person name="Barry K."/>
            <person name="Blanchette R.A."/>
            <person name="Henrissat B."/>
            <person name="Martinez A.T."/>
            <person name="Otillar R."/>
            <person name="Spatafora J.W."/>
            <person name="Yadav J.S."/>
            <person name="Aerts A."/>
            <person name="Benoit I."/>
            <person name="Boyd A."/>
            <person name="Carlson A."/>
            <person name="Copeland A."/>
            <person name="Coutinho P.M."/>
            <person name="de Vries R.P."/>
            <person name="Ferreira P."/>
            <person name="Findley K."/>
            <person name="Foster B."/>
            <person name="Gaskell J."/>
            <person name="Glotzer D."/>
            <person name="Gorecki P."/>
            <person name="Heitman J."/>
            <person name="Hesse C."/>
            <person name="Hori C."/>
            <person name="Igarashi K."/>
            <person name="Jurgens J.A."/>
            <person name="Kallen N."/>
            <person name="Kersten P."/>
            <person name="Kohler A."/>
            <person name="Kuees U."/>
            <person name="Kumar T.K.A."/>
            <person name="Kuo A."/>
            <person name="LaButti K."/>
            <person name="Larrondo L.F."/>
            <person name="Lindquist E."/>
            <person name="Ling A."/>
            <person name="Lombard V."/>
            <person name="Lucas S."/>
            <person name="Lundell T."/>
            <person name="Martin R."/>
            <person name="McLaughlin D.J."/>
            <person name="Morgenstern I."/>
            <person name="Morin E."/>
            <person name="Murat C."/>
            <person name="Nagy L.G."/>
            <person name="Nolan M."/>
            <person name="Ohm R.A."/>
            <person name="Patyshakuliyeva A."/>
            <person name="Rokas A."/>
            <person name="Ruiz-Duenas F.J."/>
            <person name="Sabat G."/>
            <person name="Salamov A."/>
            <person name="Samejima M."/>
            <person name="Schmutz J."/>
            <person name="Slot J.C."/>
            <person name="St John F."/>
            <person name="Stenlid J."/>
            <person name="Sun H."/>
            <person name="Sun S."/>
            <person name="Syed K."/>
            <person name="Tsang A."/>
            <person name="Wiebenga A."/>
            <person name="Young D."/>
            <person name="Pisabarro A."/>
            <person name="Eastwood D.C."/>
            <person name="Martin F."/>
            <person name="Cullen D."/>
            <person name="Grigoriev I.V."/>
            <person name="Hibbett D.S."/>
        </authorList>
    </citation>
    <scope>NUCLEOTIDE SEQUENCE [LARGE SCALE GENOMIC DNA]</scope>
    <source>
        <strain evidence="3">FP-91666</strain>
    </source>
</reference>
<accession>R7RWP8</accession>
<dbReference type="Proteomes" id="UP000053927">
    <property type="component" value="Unassembled WGS sequence"/>
</dbReference>
<dbReference type="OMA" id="ACARTIC"/>